<proteinExistence type="inferred from homology"/>
<feature type="transmembrane region" description="Helical" evidence="9">
    <location>
        <begin position="529"/>
        <end position="553"/>
    </location>
</feature>
<accession>A0A6I5ZV97</accession>
<evidence type="ECO:0000256" key="9">
    <source>
        <dbReference type="HAMAP-Rule" id="MF_00275"/>
    </source>
</evidence>
<dbReference type="Pfam" id="PF03814">
    <property type="entry name" value="KdpA"/>
    <property type="match status" value="1"/>
</dbReference>
<dbReference type="OrthoDB" id="9763796at2"/>
<feature type="transmembrane region" description="Helical" evidence="9">
    <location>
        <begin position="177"/>
        <end position="199"/>
    </location>
</feature>
<dbReference type="PANTHER" id="PTHR30607:SF2">
    <property type="entry name" value="POTASSIUM-TRANSPORTING ATPASE POTASSIUM-BINDING SUBUNIT"/>
    <property type="match status" value="1"/>
</dbReference>
<evidence type="ECO:0000313" key="11">
    <source>
        <dbReference type="Proteomes" id="UP000425916"/>
    </source>
</evidence>
<gene>
    <name evidence="10" type="primary">kdpA_2</name>
    <name evidence="9" type="synonym">kdpA</name>
    <name evidence="10" type="ORF">MGLY_33350</name>
</gene>
<feature type="transmembrane region" description="Helical" evidence="9">
    <location>
        <begin position="257"/>
        <end position="278"/>
    </location>
</feature>
<protein>
    <recommendedName>
        <fullName evidence="9">Potassium-transporting ATPase potassium-binding subunit</fullName>
    </recommendedName>
    <alternativeName>
        <fullName evidence="9">ATP phosphohydrolase [potassium-transporting] A chain</fullName>
    </alternativeName>
    <alternativeName>
        <fullName evidence="9">Potassium-binding and translocating subunit A</fullName>
    </alternativeName>
    <alternativeName>
        <fullName evidence="9">Potassium-translocating ATPase A chain</fullName>
    </alternativeName>
</protein>
<evidence type="ECO:0000313" key="10">
    <source>
        <dbReference type="EMBL" id="QGP93910.1"/>
    </source>
</evidence>
<feature type="transmembrane region" description="Helical" evidence="9">
    <location>
        <begin position="484"/>
        <end position="508"/>
    </location>
</feature>
<sequence length="568" mass="59999">MLSIDILQMTFFLLLLILLAIPVGFYMARVFNGEKTFLDPVLKPLERLVYRLAGVESGREMSWHEYAAMLLVFNFLGMVAVYLIQRFQGLLPFNPQHLGAVPPDLAFNTAASYMTNTNWQAYSGESTMSYFTQMAALTVQNFLSAATGIAVAIALIRGLARRTATTIGNLWVDLTRSILWVLLPLSLVLALILVSQGVIQNLYPYLTVTTIEGGRQTLAMGPVASQEAIKLLGTNGGGFFNANSSHPFENPTPLTNLLEMLAILVIPAGLTVTFGQMVGNRRQGLVILAAMLLLFVFALSAVYGSERYGNPQVAALGISGPTAMEGKEVRFGIGNSSLFATVTTAASCGAVNAMHDSLTPLGGLFPMLQMMLGEVVFGGVGAGLYGMLVFVILTVFIIGLMVGRTPEYLGKKIEAREMKMATLAVLIPAATILLGSALAAVTKAGNSSILNPGPHGLSEILYAFASGAGNNGSAFAGLNANTPFYNIALGLVMLIGRFGVILPVLAIAGSMAGKKAVPPGPGTFQTTSLLFTGLLATVVLIVGALTFFPALALGPVVEQLLMLAGKTF</sequence>
<keyword evidence="3 9" id="KW-0633">Potassium transport</keyword>
<feature type="transmembrane region" description="Helical" evidence="9">
    <location>
        <begin position="6"/>
        <end position="28"/>
    </location>
</feature>
<keyword evidence="11" id="KW-1185">Reference proteome</keyword>
<keyword evidence="7 9" id="KW-0406">Ion transport</keyword>
<dbReference type="NCBIfam" id="TIGR00680">
    <property type="entry name" value="kdpA"/>
    <property type="match status" value="1"/>
</dbReference>
<evidence type="ECO:0000256" key="4">
    <source>
        <dbReference type="ARBA" id="ARBA00022692"/>
    </source>
</evidence>
<dbReference type="GO" id="GO:0008556">
    <property type="term" value="F:P-type potassium transmembrane transporter activity"/>
    <property type="evidence" value="ECO:0007669"/>
    <property type="project" value="InterPro"/>
</dbReference>
<feature type="transmembrane region" description="Helical" evidence="9">
    <location>
        <begin position="66"/>
        <end position="84"/>
    </location>
</feature>
<feature type="transmembrane region" description="Helical" evidence="9">
    <location>
        <begin position="134"/>
        <end position="156"/>
    </location>
</feature>
<evidence type="ECO:0000256" key="2">
    <source>
        <dbReference type="ARBA" id="ARBA00022475"/>
    </source>
</evidence>
<organism evidence="10 11">
    <name type="scientific">Neomoorella glycerini</name>
    <dbReference type="NCBI Taxonomy" id="55779"/>
    <lineage>
        <taxon>Bacteria</taxon>
        <taxon>Bacillati</taxon>
        <taxon>Bacillota</taxon>
        <taxon>Clostridia</taxon>
        <taxon>Neomoorellales</taxon>
        <taxon>Neomoorellaceae</taxon>
        <taxon>Neomoorella</taxon>
    </lineage>
</organism>
<dbReference type="RefSeq" id="WP_156275761.1">
    <property type="nucleotide sequence ID" value="NZ_CP046244.1"/>
</dbReference>
<evidence type="ECO:0000256" key="6">
    <source>
        <dbReference type="ARBA" id="ARBA00022989"/>
    </source>
</evidence>
<comment type="function">
    <text evidence="9">Part of the high-affinity ATP-driven potassium transport (or Kdp) system, which catalyzes the hydrolysis of ATP coupled with the electrogenic transport of potassium into the cytoplasm. This subunit binds the extracellular potassium ions and delivers the ions to the membrane domain of KdpB through an intramembrane tunnel.</text>
</comment>
<dbReference type="AlphaFoldDB" id="A0A6I5ZV97"/>
<keyword evidence="8 9" id="KW-0472">Membrane</keyword>
<dbReference type="Proteomes" id="UP000425916">
    <property type="component" value="Chromosome"/>
</dbReference>
<keyword evidence="1 9" id="KW-0813">Transport</keyword>
<comment type="subcellular location">
    <subcellularLocation>
        <location evidence="9">Cell membrane</location>
        <topology evidence="9">Multi-pass membrane protein</topology>
    </subcellularLocation>
</comment>
<dbReference type="PANTHER" id="PTHR30607">
    <property type="entry name" value="POTASSIUM-TRANSPORTING ATPASE A CHAIN"/>
    <property type="match status" value="1"/>
</dbReference>
<keyword evidence="5 9" id="KW-0630">Potassium</keyword>
<evidence type="ECO:0000256" key="5">
    <source>
        <dbReference type="ARBA" id="ARBA00022958"/>
    </source>
</evidence>
<dbReference type="HAMAP" id="MF_00275">
    <property type="entry name" value="KdpA"/>
    <property type="match status" value="1"/>
</dbReference>
<evidence type="ECO:0000256" key="3">
    <source>
        <dbReference type="ARBA" id="ARBA00022538"/>
    </source>
</evidence>
<dbReference type="InterPro" id="IPR004623">
    <property type="entry name" value="KdpA"/>
</dbReference>
<feature type="transmembrane region" description="Helical" evidence="9">
    <location>
        <begin position="375"/>
        <end position="402"/>
    </location>
</feature>
<evidence type="ECO:0000256" key="1">
    <source>
        <dbReference type="ARBA" id="ARBA00022448"/>
    </source>
</evidence>
<keyword evidence="2 9" id="KW-1003">Cell membrane</keyword>
<dbReference type="GO" id="GO:0030955">
    <property type="term" value="F:potassium ion binding"/>
    <property type="evidence" value="ECO:0007669"/>
    <property type="project" value="UniProtKB-UniRule"/>
</dbReference>
<dbReference type="PIRSF" id="PIRSF001294">
    <property type="entry name" value="K_ATPaseA"/>
    <property type="match status" value="1"/>
</dbReference>
<keyword evidence="4 9" id="KW-0812">Transmembrane</keyword>
<reference evidence="10 11" key="1">
    <citation type="submission" date="2019-11" db="EMBL/GenBank/DDBJ databases">
        <title>Genome sequence of Moorella glycerini DSM11254.</title>
        <authorList>
            <person name="Poehlein A."/>
            <person name="Boeer T."/>
            <person name="Daniel R."/>
        </authorList>
    </citation>
    <scope>NUCLEOTIDE SEQUENCE [LARGE SCALE GENOMIC DNA]</scope>
    <source>
        <strain evidence="10 11">DSM 11254</strain>
    </source>
</reference>
<keyword evidence="6 9" id="KW-1133">Transmembrane helix</keyword>
<feature type="transmembrane region" description="Helical" evidence="9">
    <location>
        <begin position="423"/>
        <end position="442"/>
    </location>
</feature>
<dbReference type="EMBL" id="CP046244">
    <property type="protein sequence ID" value="QGP93910.1"/>
    <property type="molecule type" value="Genomic_DNA"/>
</dbReference>
<comment type="subunit">
    <text evidence="9">The system is composed of three essential subunits: KdpA, KdpB and KdpC.</text>
</comment>
<evidence type="ECO:0000256" key="7">
    <source>
        <dbReference type="ARBA" id="ARBA00023065"/>
    </source>
</evidence>
<comment type="similarity">
    <text evidence="9">Belongs to the KdpA family.</text>
</comment>
<evidence type="ECO:0000256" key="8">
    <source>
        <dbReference type="ARBA" id="ARBA00023136"/>
    </source>
</evidence>
<dbReference type="GO" id="GO:0005886">
    <property type="term" value="C:plasma membrane"/>
    <property type="evidence" value="ECO:0007669"/>
    <property type="project" value="UniProtKB-SubCell"/>
</dbReference>
<feature type="transmembrane region" description="Helical" evidence="9">
    <location>
        <begin position="285"/>
        <end position="303"/>
    </location>
</feature>
<name>A0A6I5ZV97_9FIRM</name>